<gene>
    <name evidence="7" type="ORF">SAMN05660443_1599</name>
</gene>
<sequence length="144" mass="16198">MVYKKQLRGAFQYAQGTSKEAEIETATPHRLIQIMMELLMGRLAATKGAIERKDGLAKTQAGTRAQAIITELRTSLDYEKGQEVAITLNSLYDYMGRRLMQAMTANDAEMVQEVINLMKPVKEGWDDIKAEAEKILADRDQQTS</sequence>
<evidence type="ECO:0000256" key="5">
    <source>
        <dbReference type="ARBA" id="ARBA00023186"/>
    </source>
</evidence>
<keyword evidence="7" id="KW-0282">Flagellum</keyword>
<dbReference type="GO" id="GO:0071973">
    <property type="term" value="P:bacterial-type flagellum-dependent cell motility"/>
    <property type="evidence" value="ECO:0007669"/>
    <property type="project" value="TreeGrafter"/>
</dbReference>
<evidence type="ECO:0000256" key="3">
    <source>
        <dbReference type="ARBA" id="ARBA00022490"/>
    </source>
</evidence>
<protein>
    <recommendedName>
        <fullName evidence="6">Flagellar secretion chaperone FliS</fullName>
    </recommendedName>
</protein>
<dbReference type="GO" id="GO:0044780">
    <property type="term" value="P:bacterial-type flagellum assembly"/>
    <property type="evidence" value="ECO:0007669"/>
    <property type="project" value="InterPro"/>
</dbReference>
<keyword evidence="4 6" id="KW-1005">Bacterial flagellum biogenesis</keyword>
<dbReference type="OrthoDB" id="9792010at2"/>
<evidence type="ECO:0000313" key="8">
    <source>
        <dbReference type="Proteomes" id="UP000199058"/>
    </source>
</evidence>
<dbReference type="PIRSF" id="PIRSF039090">
    <property type="entry name" value="Flis"/>
    <property type="match status" value="1"/>
</dbReference>
<dbReference type="SUPFAM" id="SSF101116">
    <property type="entry name" value="Flagellar export chaperone FliS"/>
    <property type="match status" value="1"/>
</dbReference>
<evidence type="ECO:0000256" key="1">
    <source>
        <dbReference type="ARBA" id="ARBA00004514"/>
    </source>
</evidence>
<accession>A0A1I1GSV8</accession>
<dbReference type="EMBL" id="FOLH01000003">
    <property type="protein sequence ID" value="SFC14382.1"/>
    <property type="molecule type" value="Genomic_DNA"/>
</dbReference>
<dbReference type="NCBIfam" id="TIGR00208">
    <property type="entry name" value="fliS"/>
    <property type="match status" value="1"/>
</dbReference>
<comment type="similarity">
    <text evidence="2 6">Belongs to the FliS family.</text>
</comment>
<reference evidence="7 8" key="1">
    <citation type="submission" date="2016-10" db="EMBL/GenBank/DDBJ databases">
        <authorList>
            <person name="de Groot N.N."/>
        </authorList>
    </citation>
    <scope>NUCLEOTIDE SEQUENCE [LARGE SCALE GENOMIC DNA]</scope>
    <source>
        <strain evidence="7 8">DSM 18438</strain>
    </source>
</reference>
<dbReference type="PANTHER" id="PTHR34773">
    <property type="entry name" value="FLAGELLAR SECRETION CHAPERONE FLIS"/>
    <property type="match status" value="1"/>
</dbReference>
<keyword evidence="7" id="KW-0969">Cilium</keyword>
<organism evidence="7 8">
    <name type="scientific">Marinospirillum celere</name>
    <dbReference type="NCBI Taxonomy" id="1122252"/>
    <lineage>
        <taxon>Bacteria</taxon>
        <taxon>Pseudomonadati</taxon>
        <taxon>Pseudomonadota</taxon>
        <taxon>Gammaproteobacteria</taxon>
        <taxon>Oceanospirillales</taxon>
        <taxon>Oceanospirillaceae</taxon>
        <taxon>Marinospirillum</taxon>
    </lineage>
</organism>
<dbReference type="CDD" id="cd16098">
    <property type="entry name" value="FliS"/>
    <property type="match status" value="1"/>
</dbReference>
<evidence type="ECO:0000313" key="7">
    <source>
        <dbReference type="EMBL" id="SFC14382.1"/>
    </source>
</evidence>
<dbReference type="InterPro" id="IPR003713">
    <property type="entry name" value="FliS"/>
</dbReference>
<dbReference type="STRING" id="1122252.SAMN05660443_1599"/>
<dbReference type="GO" id="GO:0005829">
    <property type="term" value="C:cytosol"/>
    <property type="evidence" value="ECO:0007669"/>
    <property type="project" value="UniProtKB-SubCell"/>
</dbReference>
<keyword evidence="5" id="KW-0143">Chaperone</keyword>
<evidence type="ECO:0000256" key="4">
    <source>
        <dbReference type="ARBA" id="ARBA00022795"/>
    </source>
</evidence>
<keyword evidence="7" id="KW-0966">Cell projection</keyword>
<evidence type="ECO:0000256" key="2">
    <source>
        <dbReference type="ARBA" id="ARBA00008787"/>
    </source>
</evidence>
<dbReference type="Gene3D" id="1.20.120.340">
    <property type="entry name" value="Flagellar protein FliS"/>
    <property type="match status" value="1"/>
</dbReference>
<comment type="subcellular location">
    <subcellularLocation>
        <location evidence="1 6">Cytoplasm</location>
        <location evidence="1 6">Cytosol</location>
    </subcellularLocation>
</comment>
<dbReference type="AlphaFoldDB" id="A0A1I1GSV8"/>
<name>A0A1I1GSV8_9GAMM</name>
<proteinExistence type="inferred from homology"/>
<keyword evidence="8" id="KW-1185">Reference proteome</keyword>
<dbReference type="InterPro" id="IPR036584">
    <property type="entry name" value="FliS_sf"/>
</dbReference>
<dbReference type="PANTHER" id="PTHR34773:SF1">
    <property type="entry name" value="FLAGELLAR SECRETION CHAPERONE FLIS"/>
    <property type="match status" value="1"/>
</dbReference>
<evidence type="ECO:0000256" key="6">
    <source>
        <dbReference type="PIRNR" id="PIRNR039090"/>
    </source>
</evidence>
<keyword evidence="3 6" id="KW-0963">Cytoplasm</keyword>
<dbReference type="RefSeq" id="WP_091961720.1">
    <property type="nucleotide sequence ID" value="NZ_FOLH01000003.1"/>
</dbReference>
<dbReference type="Pfam" id="PF02561">
    <property type="entry name" value="FliS"/>
    <property type="match status" value="1"/>
</dbReference>
<dbReference type="Proteomes" id="UP000199058">
    <property type="component" value="Unassembled WGS sequence"/>
</dbReference>